<dbReference type="HOGENOM" id="CLU_2606421_0_0_1"/>
<protein>
    <submittedName>
        <fullName evidence="1">Uncharacterized protein</fullName>
    </submittedName>
</protein>
<reference evidence="1 2" key="1">
    <citation type="submission" date="2014-04" db="EMBL/GenBank/DDBJ databases">
        <authorList>
            <consortium name="DOE Joint Genome Institute"/>
            <person name="Kuo A."/>
            <person name="Kohler A."/>
            <person name="Nagy L.G."/>
            <person name="Floudas D."/>
            <person name="Copeland A."/>
            <person name="Barry K.W."/>
            <person name="Cichocki N."/>
            <person name="Veneault-Fourrey C."/>
            <person name="LaButti K."/>
            <person name="Lindquist E.A."/>
            <person name="Lipzen A."/>
            <person name="Lundell T."/>
            <person name="Morin E."/>
            <person name="Murat C."/>
            <person name="Sun H."/>
            <person name="Tunlid A."/>
            <person name="Henrissat B."/>
            <person name="Grigoriev I.V."/>
            <person name="Hibbett D.S."/>
            <person name="Martin F."/>
            <person name="Nordberg H.P."/>
            <person name="Cantor M.N."/>
            <person name="Hua S.X."/>
        </authorList>
    </citation>
    <scope>NUCLEOTIDE SEQUENCE [LARGE SCALE GENOMIC DNA]</scope>
    <source>
        <strain evidence="1 2">LaAM-08-1</strain>
    </source>
</reference>
<evidence type="ECO:0000313" key="2">
    <source>
        <dbReference type="Proteomes" id="UP000054477"/>
    </source>
</evidence>
<proteinExistence type="predicted"/>
<dbReference type="AlphaFoldDB" id="A0A0C9WSI2"/>
<reference evidence="2" key="2">
    <citation type="submission" date="2015-01" db="EMBL/GenBank/DDBJ databases">
        <title>Evolutionary Origins and Diversification of the Mycorrhizal Mutualists.</title>
        <authorList>
            <consortium name="DOE Joint Genome Institute"/>
            <consortium name="Mycorrhizal Genomics Consortium"/>
            <person name="Kohler A."/>
            <person name="Kuo A."/>
            <person name="Nagy L.G."/>
            <person name="Floudas D."/>
            <person name="Copeland A."/>
            <person name="Barry K.W."/>
            <person name="Cichocki N."/>
            <person name="Veneault-Fourrey C."/>
            <person name="LaButti K."/>
            <person name="Lindquist E.A."/>
            <person name="Lipzen A."/>
            <person name="Lundell T."/>
            <person name="Morin E."/>
            <person name="Murat C."/>
            <person name="Riley R."/>
            <person name="Ohm R."/>
            <person name="Sun H."/>
            <person name="Tunlid A."/>
            <person name="Henrissat B."/>
            <person name="Grigoriev I.V."/>
            <person name="Hibbett D.S."/>
            <person name="Martin F."/>
        </authorList>
    </citation>
    <scope>NUCLEOTIDE SEQUENCE [LARGE SCALE GENOMIC DNA]</scope>
    <source>
        <strain evidence="2">LaAM-08-1</strain>
    </source>
</reference>
<dbReference type="EMBL" id="KN838601">
    <property type="protein sequence ID" value="KIK01805.1"/>
    <property type="molecule type" value="Genomic_DNA"/>
</dbReference>
<sequence>MRQNAYENRLHHRRKEGHIDLEARLSQGVCTKKSPYTGLFYFDKDSWTPPPSPSLPKKEINHVFTNQIQLSTRYADACV</sequence>
<gene>
    <name evidence="1" type="ORF">K443DRAFT_548088</name>
</gene>
<accession>A0A0C9WSI2</accession>
<name>A0A0C9WSI2_9AGAR</name>
<organism evidence="1 2">
    <name type="scientific">Laccaria amethystina LaAM-08-1</name>
    <dbReference type="NCBI Taxonomy" id="1095629"/>
    <lineage>
        <taxon>Eukaryota</taxon>
        <taxon>Fungi</taxon>
        <taxon>Dikarya</taxon>
        <taxon>Basidiomycota</taxon>
        <taxon>Agaricomycotina</taxon>
        <taxon>Agaricomycetes</taxon>
        <taxon>Agaricomycetidae</taxon>
        <taxon>Agaricales</taxon>
        <taxon>Agaricineae</taxon>
        <taxon>Hydnangiaceae</taxon>
        <taxon>Laccaria</taxon>
    </lineage>
</organism>
<keyword evidence="2" id="KW-1185">Reference proteome</keyword>
<evidence type="ECO:0000313" key="1">
    <source>
        <dbReference type="EMBL" id="KIK01805.1"/>
    </source>
</evidence>
<dbReference type="Proteomes" id="UP000054477">
    <property type="component" value="Unassembled WGS sequence"/>
</dbReference>